<dbReference type="SUPFAM" id="SSF48019">
    <property type="entry name" value="post-AAA+ oligomerization domain-like"/>
    <property type="match status" value="1"/>
</dbReference>
<evidence type="ECO:0000256" key="8">
    <source>
        <dbReference type="SAM" id="Phobius"/>
    </source>
</evidence>
<evidence type="ECO:0000313" key="11">
    <source>
        <dbReference type="Proteomes" id="UP001596097"/>
    </source>
</evidence>
<dbReference type="InterPro" id="IPR048466">
    <property type="entry name" value="DNA_pol3_delta-like_C"/>
</dbReference>
<dbReference type="InterPro" id="IPR008921">
    <property type="entry name" value="DNA_pol3_clamp-load_cplx_C"/>
</dbReference>
<dbReference type="RefSeq" id="WP_228552844.1">
    <property type="nucleotide sequence ID" value="NZ_JBHSQL010000005.1"/>
</dbReference>
<name>A0ABW1QLW1_9ACTN</name>
<keyword evidence="5" id="KW-0239">DNA-directed DNA polymerase</keyword>
<keyword evidence="8" id="KW-0812">Transmembrane</keyword>
<keyword evidence="11" id="KW-1185">Reference proteome</keyword>
<evidence type="ECO:0000313" key="10">
    <source>
        <dbReference type="EMBL" id="MFC6149373.1"/>
    </source>
</evidence>
<comment type="similarity">
    <text evidence="6">Belongs to the DNA polymerase HolA subunit family.</text>
</comment>
<feature type="domain" description="DNA polymerase III delta subunit-like C-terminal" evidence="9">
    <location>
        <begin position="232"/>
        <end position="347"/>
    </location>
</feature>
<gene>
    <name evidence="10" type="primary">holA</name>
    <name evidence="10" type="ORF">ACFPYK_08210</name>
</gene>
<dbReference type="InterPro" id="IPR027417">
    <property type="entry name" value="P-loop_NTPase"/>
</dbReference>
<evidence type="ECO:0000256" key="3">
    <source>
        <dbReference type="ARBA" id="ARBA00022695"/>
    </source>
</evidence>
<organism evidence="10 11">
    <name type="scientific">Mumia xiangluensis</name>
    <dbReference type="NCBI Taxonomy" id="1678900"/>
    <lineage>
        <taxon>Bacteria</taxon>
        <taxon>Bacillati</taxon>
        <taxon>Actinomycetota</taxon>
        <taxon>Actinomycetes</taxon>
        <taxon>Propionibacteriales</taxon>
        <taxon>Nocardioidaceae</taxon>
        <taxon>Mumia</taxon>
    </lineage>
</organism>
<dbReference type="EC" id="2.7.7.7" evidence="1"/>
<reference evidence="11" key="1">
    <citation type="journal article" date="2019" name="Int. J. Syst. Evol. Microbiol.">
        <title>The Global Catalogue of Microorganisms (GCM) 10K type strain sequencing project: providing services to taxonomists for standard genome sequencing and annotation.</title>
        <authorList>
            <consortium name="The Broad Institute Genomics Platform"/>
            <consortium name="The Broad Institute Genome Sequencing Center for Infectious Disease"/>
            <person name="Wu L."/>
            <person name="Ma J."/>
        </authorList>
    </citation>
    <scope>NUCLEOTIDE SEQUENCE [LARGE SCALE GENOMIC DNA]</scope>
    <source>
        <strain evidence="11">CGMCC 4.7198</strain>
    </source>
</reference>
<dbReference type="Gene3D" id="3.40.50.300">
    <property type="entry name" value="P-loop containing nucleotide triphosphate hydrolases"/>
    <property type="match status" value="1"/>
</dbReference>
<accession>A0ABW1QLW1</accession>
<dbReference type="SUPFAM" id="SSF52540">
    <property type="entry name" value="P-loop containing nucleoside triphosphate hydrolases"/>
    <property type="match status" value="1"/>
</dbReference>
<evidence type="ECO:0000256" key="2">
    <source>
        <dbReference type="ARBA" id="ARBA00022679"/>
    </source>
</evidence>
<keyword evidence="8" id="KW-1133">Transmembrane helix</keyword>
<keyword evidence="2 10" id="KW-0808">Transferase</keyword>
<dbReference type="PANTHER" id="PTHR34388">
    <property type="entry name" value="DNA POLYMERASE III SUBUNIT DELTA"/>
    <property type="match status" value="1"/>
</dbReference>
<evidence type="ECO:0000256" key="1">
    <source>
        <dbReference type="ARBA" id="ARBA00012417"/>
    </source>
</evidence>
<evidence type="ECO:0000256" key="6">
    <source>
        <dbReference type="ARBA" id="ARBA00034754"/>
    </source>
</evidence>
<dbReference type="Gene3D" id="1.10.8.60">
    <property type="match status" value="1"/>
</dbReference>
<dbReference type="NCBIfam" id="TIGR01128">
    <property type="entry name" value="holA"/>
    <property type="match status" value="1"/>
</dbReference>
<comment type="catalytic activity">
    <reaction evidence="7">
        <text>DNA(n) + a 2'-deoxyribonucleoside 5'-triphosphate = DNA(n+1) + diphosphate</text>
        <dbReference type="Rhea" id="RHEA:22508"/>
        <dbReference type="Rhea" id="RHEA-COMP:17339"/>
        <dbReference type="Rhea" id="RHEA-COMP:17340"/>
        <dbReference type="ChEBI" id="CHEBI:33019"/>
        <dbReference type="ChEBI" id="CHEBI:61560"/>
        <dbReference type="ChEBI" id="CHEBI:173112"/>
        <dbReference type="EC" id="2.7.7.7"/>
    </reaction>
</comment>
<dbReference type="InterPro" id="IPR005790">
    <property type="entry name" value="DNA_polIII_delta"/>
</dbReference>
<comment type="caution">
    <text evidence="10">The sequence shown here is derived from an EMBL/GenBank/DDBJ whole genome shotgun (WGS) entry which is preliminary data.</text>
</comment>
<evidence type="ECO:0000256" key="4">
    <source>
        <dbReference type="ARBA" id="ARBA00022705"/>
    </source>
</evidence>
<protein>
    <recommendedName>
        <fullName evidence="1">DNA-directed DNA polymerase</fullName>
        <ecNumber evidence="1">2.7.7.7</ecNumber>
    </recommendedName>
</protein>
<dbReference type="Pfam" id="PF21694">
    <property type="entry name" value="DNA_pol3_delta_C"/>
    <property type="match status" value="1"/>
</dbReference>
<dbReference type="Gene3D" id="1.20.272.10">
    <property type="match status" value="1"/>
</dbReference>
<dbReference type="EMBL" id="JBHSQL010000005">
    <property type="protein sequence ID" value="MFC6149373.1"/>
    <property type="molecule type" value="Genomic_DNA"/>
</dbReference>
<dbReference type="PANTHER" id="PTHR34388:SF1">
    <property type="entry name" value="DNA POLYMERASE III SUBUNIT DELTA"/>
    <property type="match status" value="1"/>
</dbReference>
<keyword evidence="3 10" id="KW-0548">Nucleotidyltransferase</keyword>
<evidence type="ECO:0000259" key="9">
    <source>
        <dbReference type="Pfam" id="PF21694"/>
    </source>
</evidence>
<dbReference type="Proteomes" id="UP001596097">
    <property type="component" value="Unassembled WGS sequence"/>
</dbReference>
<evidence type="ECO:0000256" key="7">
    <source>
        <dbReference type="ARBA" id="ARBA00049244"/>
    </source>
</evidence>
<feature type="transmembrane region" description="Helical" evidence="8">
    <location>
        <begin position="25"/>
        <end position="46"/>
    </location>
</feature>
<keyword evidence="8" id="KW-0472">Membrane</keyword>
<evidence type="ECO:0000256" key="5">
    <source>
        <dbReference type="ARBA" id="ARBA00022932"/>
    </source>
</evidence>
<dbReference type="GO" id="GO:0003887">
    <property type="term" value="F:DNA-directed DNA polymerase activity"/>
    <property type="evidence" value="ECO:0007669"/>
    <property type="project" value="UniProtKB-EC"/>
</dbReference>
<keyword evidence="4" id="KW-0235">DNA replication</keyword>
<proteinExistence type="inferred from homology"/>
<sequence length="354" mass="36933">MTWPSWCATAGSAGWFGDLSPRRGMLTAMASLFSTVLLITGGVEFLTDRAMRRALAQIRDEDPEVAVSDVEAASVGAGELTALTSPSLFSSHSAVVVRGIEGLDPTAADELLSYAAAPAADVALVLTHGGGQKGKGVLDKLRKLAAVQEVTSTAPKPWEVSRWVATEVRQLGASISEEGAGYLVSAVGHDLRSLAAAADQLVDAATGADGSRAPISLDLVRQYFGGRAEVKGFDIADAAIDGHTALALEQLRWALNNNVAPVLITSAFASGLRSLARYGVASSKGLREAELAREVGAPPFRLKRLRAQLRGWDSTGISVAIGAVARADLDVKGAADPEYALERMVLTVTGARTE</sequence>